<accession>A0ABU5A3I2</accession>
<evidence type="ECO:0000256" key="2">
    <source>
        <dbReference type="ARBA" id="ARBA00022617"/>
    </source>
</evidence>
<keyword evidence="6" id="KW-0411">Iron-sulfur</keyword>
<name>A0ABU5A3I2_9HYPH</name>
<dbReference type="SUPFAM" id="SSF56014">
    <property type="entry name" value="Nitrite and sulphite reductase 4Fe-4S domain-like"/>
    <property type="match status" value="2"/>
</dbReference>
<keyword evidence="10" id="KW-1185">Reference proteome</keyword>
<evidence type="ECO:0000256" key="5">
    <source>
        <dbReference type="ARBA" id="ARBA00023004"/>
    </source>
</evidence>
<keyword evidence="4 9" id="KW-0560">Oxidoreductase</keyword>
<sequence length="509" mass="51842">MNAFSRRGACPALSAPMQTGDGLLVRLNPVAGGLSPESLIGLGESALHHGNGIMEVTARGSLQIRGLTAESARLLADEVAALGIAVRSGVPVETGPLAGIDPQEIADPRPLAERIRAAIEEAGLTTRLGPKVSVVVDGGGQLNMDAVTADVRLKAVRAGTGVQWRVAIAGDTRSAKPLATVDEDAARDIAVAALRMVAEKGREAHTRDLSERQQASLAGWHSFAPPSVLPDISPSWGEIGSSAAGAYSATDQHVSTSAIGETGRDRSISPQEGEMSGPPSEAAAQLLRRTGRTEGGAVEHHRLPIGLFDLGNTQALGIAVPYGSMPAQPLIDLATQASSLGATEIRLAPGRALLFLGLSDPSSLQSSATTLGFVTSPADPRTRIAACPGTPACASGRIATRAIAETIAEQSPELLDASLTMHVSGCAKGCAHPGTAALTLVGDENGAGLVVDGTAKALPAAYRPGYDAARGVAAIAVALQNARHPGETAAACLARLGAAGIAELYRRNQ</sequence>
<gene>
    <name evidence="9" type="primary">cobG</name>
    <name evidence="9" type="ORF">RFM42_14600</name>
</gene>
<dbReference type="Pfam" id="PF03460">
    <property type="entry name" value="NIR_SIR_ferr"/>
    <property type="match status" value="1"/>
</dbReference>
<comment type="caution">
    <text evidence="9">The sequence shown here is derived from an EMBL/GenBank/DDBJ whole genome shotgun (WGS) entry which is preliminary data.</text>
</comment>
<evidence type="ECO:0000256" key="1">
    <source>
        <dbReference type="ARBA" id="ARBA00022485"/>
    </source>
</evidence>
<proteinExistence type="predicted"/>
<protein>
    <submittedName>
        <fullName evidence="9">Precorrin-3B synthase</fullName>
        <ecNumber evidence="9">1.14.13.83</ecNumber>
    </submittedName>
</protein>
<keyword evidence="2" id="KW-0349">Heme</keyword>
<evidence type="ECO:0000256" key="6">
    <source>
        <dbReference type="ARBA" id="ARBA00023014"/>
    </source>
</evidence>
<evidence type="ECO:0000256" key="4">
    <source>
        <dbReference type="ARBA" id="ARBA00023002"/>
    </source>
</evidence>
<dbReference type="InterPro" id="IPR012798">
    <property type="entry name" value="Cbl_synth_CobG-like"/>
</dbReference>
<dbReference type="InterPro" id="IPR051329">
    <property type="entry name" value="NIR_SIR_4Fe-4S"/>
</dbReference>
<organism evidence="9 10">
    <name type="scientific">Mesorhizobium vachelliae</name>
    <dbReference type="NCBI Taxonomy" id="3072309"/>
    <lineage>
        <taxon>Bacteria</taxon>
        <taxon>Pseudomonadati</taxon>
        <taxon>Pseudomonadota</taxon>
        <taxon>Alphaproteobacteria</taxon>
        <taxon>Hyphomicrobiales</taxon>
        <taxon>Phyllobacteriaceae</taxon>
        <taxon>Mesorhizobium</taxon>
    </lineage>
</organism>
<dbReference type="Gene3D" id="3.30.413.10">
    <property type="entry name" value="Sulfite Reductase Hemoprotein, domain 1"/>
    <property type="match status" value="2"/>
</dbReference>
<keyword evidence="5" id="KW-0408">Iron</keyword>
<dbReference type="PANTHER" id="PTHR32439">
    <property type="entry name" value="FERREDOXIN--NITRITE REDUCTASE, CHLOROPLASTIC"/>
    <property type="match status" value="1"/>
</dbReference>
<feature type="domain" description="Nitrite/Sulfite reductase ferredoxin-like" evidence="8">
    <location>
        <begin position="16"/>
        <end position="81"/>
    </location>
</feature>
<keyword evidence="1" id="KW-0004">4Fe-4S</keyword>
<dbReference type="Proteomes" id="UP001285154">
    <property type="component" value="Unassembled WGS sequence"/>
</dbReference>
<evidence type="ECO:0000313" key="9">
    <source>
        <dbReference type="EMBL" id="MDX8532223.1"/>
    </source>
</evidence>
<dbReference type="PANTHER" id="PTHR32439:SF9">
    <property type="entry name" value="BLR3264 PROTEIN"/>
    <property type="match status" value="1"/>
</dbReference>
<dbReference type="InterPro" id="IPR005117">
    <property type="entry name" value="NiRdtase/SiRdtase_haem-b_fer"/>
</dbReference>
<dbReference type="EMBL" id="JAVIIQ010000005">
    <property type="protein sequence ID" value="MDX8532223.1"/>
    <property type="molecule type" value="Genomic_DNA"/>
</dbReference>
<dbReference type="NCBIfam" id="TIGR02435">
    <property type="entry name" value="CobG"/>
    <property type="match status" value="1"/>
</dbReference>
<evidence type="ECO:0000256" key="7">
    <source>
        <dbReference type="SAM" id="MobiDB-lite"/>
    </source>
</evidence>
<dbReference type="SUPFAM" id="SSF55124">
    <property type="entry name" value="Nitrite/Sulfite reductase N-terminal domain-like"/>
    <property type="match status" value="2"/>
</dbReference>
<feature type="region of interest" description="Disordered" evidence="7">
    <location>
        <begin position="257"/>
        <end position="279"/>
    </location>
</feature>
<dbReference type="InterPro" id="IPR036136">
    <property type="entry name" value="Nit/Sulf_reduc_fer-like_dom_sf"/>
</dbReference>
<dbReference type="EC" id="1.14.13.83" evidence="9"/>
<dbReference type="InterPro" id="IPR045854">
    <property type="entry name" value="NO2/SO3_Rdtase_4Fe4S_sf"/>
</dbReference>
<keyword evidence="3" id="KW-0479">Metal-binding</keyword>
<dbReference type="RefSeq" id="WP_320248233.1">
    <property type="nucleotide sequence ID" value="NZ_JAVIIQ010000005.1"/>
</dbReference>
<evidence type="ECO:0000313" key="10">
    <source>
        <dbReference type="Proteomes" id="UP001285154"/>
    </source>
</evidence>
<evidence type="ECO:0000259" key="8">
    <source>
        <dbReference type="Pfam" id="PF03460"/>
    </source>
</evidence>
<dbReference type="GO" id="GO:0043818">
    <property type="term" value="F:precorrin-3B synthase activity"/>
    <property type="evidence" value="ECO:0007669"/>
    <property type="project" value="UniProtKB-EC"/>
</dbReference>
<reference evidence="9 10" key="1">
    <citation type="submission" date="2023-08" db="EMBL/GenBank/DDBJ databases">
        <title>Implementing the SeqCode for naming new Mesorhizobium species isolated from Vachellia karroo root nodules.</title>
        <authorList>
            <person name="Van Lill M."/>
        </authorList>
    </citation>
    <scope>NUCLEOTIDE SEQUENCE [LARGE SCALE GENOMIC DNA]</scope>
    <source>
        <strain evidence="9 10">VK25D</strain>
    </source>
</reference>
<evidence type="ECO:0000256" key="3">
    <source>
        <dbReference type="ARBA" id="ARBA00022723"/>
    </source>
</evidence>